<dbReference type="AlphaFoldDB" id="A0A4Z0MCH7"/>
<evidence type="ECO:0000313" key="2">
    <source>
        <dbReference type="EMBL" id="TGD77194.1"/>
    </source>
</evidence>
<sequence length="212" mass="23573">MIGATGLVGDYLLRQLLLDDRFTSIKVFTRRPTGYQNPKLQEHLVDFQQPQQWSELLTGDVLFSTLGTTLKQAGSQAAQYEIDYTYQYRAAQAAAEHGVEALVLVSSAGADAHSMIFYSRMKGELERDVKKLPFRRIRVLQPGMLAGARKEPRTGERIGLALGSLLGQVPVLRQYRPIHGRTVAQAMINAALDDTPGVQTITLEDVFIRAEE</sequence>
<name>A0A4Z0MCH7_9BACT</name>
<dbReference type="SUPFAM" id="SSF51735">
    <property type="entry name" value="NAD(P)-binding Rossmann-fold domains"/>
    <property type="match status" value="1"/>
</dbReference>
<dbReference type="PANTHER" id="PTHR14097">
    <property type="entry name" value="OXIDOREDUCTASE HTATIP2"/>
    <property type="match status" value="1"/>
</dbReference>
<evidence type="ECO:0000259" key="1">
    <source>
        <dbReference type="Pfam" id="PF13460"/>
    </source>
</evidence>
<gene>
    <name evidence="2" type="ORF">EU557_24340</name>
</gene>
<reference evidence="2 3" key="1">
    <citation type="submission" date="2019-04" db="EMBL/GenBank/DDBJ databases">
        <authorList>
            <person name="Feng G."/>
            <person name="Zhang J."/>
            <person name="Zhu H."/>
        </authorList>
    </citation>
    <scope>NUCLEOTIDE SEQUENCE [LARGE SCALE GENOMIC DNA]</scope>
    <source>
        <strain evidence="2 3">JCM 19491</strain>
    </source>
</reference>
<dbReference type="EMBL" id="SRKZ01000010">
    <property type="protein sequence ID" value="TGD77194.1"/>
    <property type="molecule type" value="Genomic_DNA"/>
</dbReference>
<protein>
    <submittedName>
        <fullName evidence="2">NAD-dependent epimerase/dehydratase family protein</fullName>
    </submittedName>
</protein>
<feature type="domain" description="NAD(P)-binding" evidence="1">
    <location>
        <begin position="3"/>
        <end position="113"/>
    </location>
</feature>
<accession>A0A4Z0MCH7</accession>
<proteinExistence type="predicted"/>
<dbReference type="OrthoDB" id="9798632at2"/>
<dbReference type="Gene3D" id="3.40.50.720">
    <property type="entry name" value="NAD(P)-binding Rossmann-like Domain"/>
    <property type="match status" value="1"/>
</dbReference>
<dbReference type="InterPro" id="IPR036291">
    <property type="entry name" value="NAD(P)-bd_dom_sf"/>
</dbReference>
<organism evidence="2 3">
    <name type="scientific">Hymenobacter wooponensis</name>
    <dbReference type="NCBI Taxonomy" id="1525360"/>
    <lineage>
        <taxon>Bacteria</taxon>
        <taxon>Pseudomonadati</taxon>
        <taxon>Bacteroidota</taxon>
        <taxon>Cytophagia</taxon>
        <taxon>Cytophagales</taxon>
        <taxon>Hymenobacteraceae</taxon>
        <taxon>Hymenobacter</taxon>
    </lineage>
</organism>
<dbReference type="Pfam" id="PF13460">
    <property type="entry name" value="NAD_binding_10"/>
    <property type="match status" value="1"/>
</dbReference>
<dbReference type="InterPro" id="IPR016040">
    <property type="entry name" value="NAD(P)-bd_dom"/>
</dbReference>
<dbReference type="PANTHER" id="PTHR14097:SF7">
    <property type="entry name" value="OXIDOREDUCTASE HTATIP2"/>
    <property type="match status" value="1"/>
</dbReference>
<keyword evidence="3" id="KW-1185">Reference proteome</keyword>
<comment type="caution">
    <text evidence="2">The sequence shown here is derived from an EMBL/GenBank/DDBJ whole genome shotgun (WGS) entry which is preliminary data.</text>
</comment>
<dbReference type="Proteomes" id="UP000298284">
    <property type="component" value="Unassembled WGS sequence"/>
</dbReference>
<evidence type="ECO:0000313" key="3">
    <source>
        <dbReference type="Proteomes" id="UP000298284"/>
    </source>
</evidence>